<evidence type="ECO:0000256" key="1">
    <source>
        <dbReference type="ARBA" id="ARBA00004123"/>
    </source>
</evidence>
<keyword evidence="2" id="KW-0479">Metal-binding</keyword>
<evidence type="ECO:0000259" key="7">
    <source>
        <dbReference type="PROSITE" id="PS50064"/>
    </source>
</evidence>
<proteinExistence type="predicted"/>
<dbReference type="AlphaFoldDB" id="Q0CQD7"/>
<evidence type="ECO:0000256" key="4">
    <source>
        <dbReference type="ARBA" id="ARBA00022833"/>
    </source>
</evidence>
<sequence>MPSYRLEEASTSRAGCQNKECKDQKIKIQKGELRHGTWVENDRIKAFMWRHWGCVTPKIISNLNETIEELSGDKKDPEAIDGFEDLSPENQERVVRALEQGHVDDDEWKGDVEMNRPGKVGFRVRGGKKAAAKDDESEEEPEPKTKKRGRAQAKDEDKEEPAPKPKKSRKSKAAVESDEEEEELSDEPKPKKTRGRPARAAAEKKAPKKAAKKKVESEDEAESPEEKPKRGRKKKSA</sequence>
<dbReference type="PROSITE" id="PS50064">
    <property type="entry name" value="ZF_PARP_2"/>
    <property type="match status" value="1"/>
</dbReference>
<dbReference type="GO" id="GO:0008270">
    <property type="term" value="F:zinc ion binding"/>
    <property type="evidence" value="ECO:0007669"/>
    <property type="project" value="UniProtKB-KW"/>
</dbReference>
<keyword evidence="3" id="KW-0863">Zinc-finger</keyword>
<dbReference type="InterPro" id="IPR036957">
    <property type="entry name" value="Znf_PARP_sf"/>
</dbReference>
<evidence type="ECO:0000313" key="9">
    <source>
        <dbReference type="Proteomes" id="UP000007963"/>
    </source>
</evidence>
<evidence type="ECO:0000313" key="8">
    <source>
        <dbReference type="EMBL" id="EAU35899.1"/>
    </source>
</evidence>
<evidence type="ECO:0000256" key="2">
    <source>
        <dbReference type="ARBA" id="ARBA00022723"/>
    </source>
</evidence>
<dbReference type="STRING" id="341663.Q0CQD7"/>
<evidence type="ECO:0000256" key="6">
    <source>
        <dbReference type="SAM" id="MobiDB-lite"/>
    </source>
</evidence>
<dbReference type="SMART" id="SM01336">
    <property type="entry name" value="zf-PARP"/>
    <property type="match status" value="1"/>
</dbReference>
<evidence type="ECO:0000256" key="3">
    <source>
        <dbReference type="ARBA" id="ARBA00022771"/>
    </source>
</evidence>
<dbReference type="Pfam" id="PF00645">
    <property type="entry name" value="zf-PARP"/>
    <property type="match status" value="1"/>
</dbReference>
<dbReference type="RefSeq" id="XP_001213275.1">
    <property type="nucleotide sequence ID" value="XM_001213275.1"/>
</dbReference>
<dbReference type="InterPro" id="IPR001510">
    <property type="entry name" value="Znf_PARP"/>
</dbReference>
<keyword evidence="5" id="KW-0539">Nucleus</keyword>
<dbReference type="OMA" id="CKNKECQ"/>
<protein>
    <recommendedName>
        <fullName evidence="7">PARP-type domain-containing protein</fullName>
    </recommendedName>
</protein>
<organism evidence="8 9">
    <name type="scientific">Aspergillus terreus (strain NIH 2624 / FGSC A1156)</name>
    <dbReference type="NCBI Taxonomy" id="341663"/>
    <lineage>
        <taxon>Eukaryota</taxon>
        <taxon>Fungi</taxon>
        <taxon>Dikarya</taxon>
        <taxon>Ascomycota</taxon>
        <taxon>Pezizomycotina</taxon>
        <taxon>Eurotiomycetes</taxon>
        <taxon>Eurotiomycetidae</taxon>
        <taxon>Eurotiales</taxon>
        <taxon>Aspergillaceae</taxon>
        <taxon>Aspergillus</taxon>
        <taxon>Aspergillus subgen. Circumdati</taxon>
    </lineage>
</organism>
<feature type="compositionally biased region" description="Acidic residues" evidence="6">
    <location>
        <begin position="176"/>
        <end position="185"/>
    </location>
</feature>
<dbReference type="HOGENOM" id="CLU_045993_3_0_1"/>
<dbReference type="VEuPathDB" id="FungiDB:ATEG_04097"/>
<feature type="compositionally biased region" description="Basic and acidic residues" evidence="6">
    <location>
        <begin position="90"/>
        <end position="116"/>
    </location>
</feature>
<reference evidence="9" key="1">
    <citation type="submission" date="2005-09" db="EMBL/GenBank/DDBJ databases">
        <title>Annotation of the Aspergillus terreus NIH2624 genome.</title>
        <authorList>
            <person name="Birren B.W."/>
            <person name="Lander E.S."/>
            <person name="Galagan J.E."/>
            <person name="Nusbaum C."/>
            <person name="Devon K."/>
            <person name="Henn M."/>
            <person name="Ma L.-J."/>
            <person name="Jaffe D.B."/>
            <person name="Butler J."/>
            <person name="Alvarez P."/>
            <person name="Gnerre S."/>
            <person name="Grabherr M."/>
            <person name="Kleber M."/>
            <person name="Mauceli E.W."/>
            <person name="Brockman W."/>
            <person name="Rounsley S."/>
            <person name="Young S.K."/>
            <person name="LaButti K."/>
            <person name="Pushparaj V."/>
            <person name="DeCaprio D."/>
            <person name="Crawford M."/>
            <person name="Koehrsen M."/>
            <person name="Engels R."/>
            <person name="Montgomery P."/>
            <person name="Pearson M."/>
            <person name="Howarth C."/>
            <person name="Larson L."/>
            <person name="Luoma S."/>
            <person name="White J."/>
            <person name="Alvarado L."/>
            <person name="Kodira C.D."/>
            <person name="Zeng Q."/>
            <person name="Oleary S."/>
            <person name="Yandava C."/>
            <person name="Denning D.W."/>
            <person name="Nierman W.C."/>
            <person name="Milne T."/>
            <person name="Madden K."/>
        </authorList>
    </citation>
    <scope>NUCLEOTIDE SEQUENCE [LARGE SCALE GENOMIC DNA]</scope>
    <source>
        <strain evidence="9">NIH 2624 / FGSC A1156</strain>
    </source>
</reference>
<dbReference type="Proteomes" id="UP000007963">
    <property type="component" value="Unassembled WGS sequence"/>
</dbReference>
<dbReference type="OrthoDB" id="429950at2759"/>
<dbReference type="eggNOG" id="ENOG502S6PY">
    <property type="taxonomic scope" value="Eukaryota"/>
</dbReference>
<dbReference type="Gene3D" id="3.30.1740.10">
    <property type="entry name" value="Zinc finger, PARP-type"/>
    <property type="match status" value="1"/>
</dbReference>
<feature type="domain" description="PARP-type" evidence="7">
    <location>
        <begin position="4"/>
        <end position="102"/>
    </location>
</feature>
<dbReference type="SUPFAM" id="SSF57716">
    <property type="entry name" value="Glucocorticoid receptor-like (DNA-binding domain)"/>
    <property type="match status" value="1"/>
</dbReference>
<accession>Q0CQD7</accession>
<keyword evidence="4" id="KW-0862">Zinc</keyword>
<comment type="subcellular location">
    <subcellularLocation>
        <location evidence="1">Nucleus</location>
    </subcellularLocation>
</comment>
<feature type="compositionally biased region" description="Basic and acidic residues" evidence="6">
    <location>
        <begin position="152"/>
        <end position="163"/>
    </location>
</feature>
<evidence type="ECO:0000256" key="5">
    <source>
        <dbReference type="ARBA" id="ARBA00023242"/>
    </source>
</evidence>
<dbReference type="GO" id="GO:0003677">
    <property type="term" value="F:DNA binding"/>
    <property type="evidence" value="ECO:0007669"/>
    <property type="project" value="InterPro"/>
</dbReference>
<dbReference type="GO" id="GO:0005634">
    <property type="term" value="C:nucleus"/>
    <property type="evidence" value="ECO:0007669"/>
    <property type="project" value="UniProtKB-SubCell"/>
</dbReference>
<dbReference type="EMBL" id="CH476598">
    <property type="protein sequence ID" value="EAU35899.1"/>
    <property type="molecule type" value="Genomic_DNA"/>
</dbReference>
<dbReference type="GeneID" id="4318281"/>
<name>Q0CQD7_ASPTN</name>
<feature type="region of interest" description="Disordered" evidence="6">
    <location>
        <begin position="70"/>
        <end position="237"/>
    </location>
</feature>
<gene>
    <name evidence="8" type="ORF">ATEG_04097</name>
</gene>